<accession>A0AAV2PAH0</accession>
<proteinExistence type="predicted"/>
<dbReference type="AlphaFoldDB" id="A0AAV2PAH0"/>
<name>A0AAV2PAH0_9HYME</name>
<feature type="region of interest" description="Disordered" evidence="1">
    <location>
        <begin position="21"/>
        <end position="56"/>
    </location>
</feature>
<evidence type="ECO:0000256" key="1">
    <source>
        <dbReference type="SAM" id="MobiDB-lite"/>
    </source>
</evidence>
<reference evidence="2" key="1">
    <citation type="submission" date="2024-04" db="EMBL/GenBank/DDBJ databases">
        <authorList>
            <consortium name="Molecular Ecology Group"/>
        </authorList>
    </citation>
    <scope>NUCLEOTIDE SEQUENCE</scope>
</reference>
<evidence type="ECO:0000313" key="2">
    <source>
        <dbReference type="EMBL" id="CAL1688110.1"/>
    </source>
</evidence>
<feature type="region of interest" description="Disordered" evidence="1">
    <location>
        <begin position="111"/>
        <end position="145"/>
    </location>
</feature>
<sequence length="145" mass="16465">MPDSRGLSAKVASVSRWNGGSLRHKESCEGGVRGSLEDTSIGSFSREEPPRYPATRLTESSRYKCMPVSRLSRDGMNLSAGRRYRFSRLRFDPRAQDLLILDPTTHWVSINGKGEIDPCDSARPMKGSKIEREARSEEQKHRRQR</sequence>
<dbReference type="EMBL" id="OZ034831">
    <property type="protein sequence ID" value="CAL1688110.1"/>
    <property type="molecule type" value="Genomic_DNA"/>
</dbReference>
<organism evidence="2 3">
    <name type="scientific">Lasius platythorax</name>
    <dbReference type="NCBI Taxonomy" id="488582"/>
    <lineage>
        <taxon>Eukaryota</taxon>
        <taxon>Metazoa</taxon>
        <taxon>Ecdysozoa</taxon>
        <taxon>Arthropoda</taxon>
        <taxon>Hexapoda</taxon>
        <taxon>Insecta</taxon>
        <taxon>Pterygota</taxon>
        <taxon>Neoptera</taxon>
        <taxon>Endopterygota</taxon>
        <taxon>Hymenoptera</taxon>
        <taxon>Apocrita</taxon>
        <taxon>Aculeata</taxon>
        <taxon>Formicoidea</taxon>
        <taxon>Formicidae</taxon>
        <taxon>Formicinae</taxon>
        <taxon>Lasius</taxon>
        <taxon>Lasius</taxon>
    </lineage>
</organism>
<gene>
    <name evidence="2" type="ORF">LPLAT_LOCUS13238</name>
</gene>
<keyword evidence="3" id="KW-1185">Reference proteome</keyword>
<feature type="compositionally biased region" description="Basic and acidic residues" evidence="1">
    <location>
        <begin position="128"/>
        <end position="145"/>
    </location>
</feature>
<evidence type="ECO:0000313" key="3">
    <source>
        <dbReference type="Proteomes" id="UP001497644"/>
    </source>
</evidence>
<dbReference type="Proteomes" id="UP001497644">
    <property type="component" value="Chromosome 8"/>
</dbReference>
<protein>
    <submittedName>
        <fullName evidence="2">Uncharacterized protein</fullName>
    </submittedName>
</protein>